<keyword evidence="1" id="KW-0812">Transmembrane</keyword>
<proteinExistence type="predicted"/>
<accession>A0A1G7M8X6</accession>
<dbReference type="AlphaFoldDB" id="A0A1G7M8X6"/>
<evidence type="ECO:0000313" key="2">
    <source>
        <dbReference type="EMBL" id="SDF58171.1"/>
    </source>
</evidence>
<keyword evidence="1" id="KW-0472">Membrane</keyword>
<gene>
    <name evidence="2" type="ORF">SAMN04488121_102333</name>
</gene>
<evidence type="ECO:0000313" key="3">
    <source>
        <dbReference type="Proteomes" id="UP000199045"/>
    </source>
</evidence>
<dbReference type="STRING" id="104663.SAMN04488121_102333"/>
<name>A0A1G7M8X6_CHIFI</name>
<dbReference type="EMBL" id="FNBN01000002">
    <property type="protein sequence ID" value="SDF58171.1"/>
    <property type="molecule type" value="Genomic_DNA"/>
</dbReference>
<organism evidence="2 3">
    <name type="scientific">Chitinophaga filiformis</name>
    <name type="common">Myxococcus filiformis</name>
    <name type="synonym">Flexibacter filiformis</name>
    <dbReference type="NCBI Taxonomy" id="104663"/>
    <lineage>
        <taxon>Bacteria</taxon>
        <taxon>Pseudomonadati</taxon>
        <taxon>Bacteroidota</taxon>
        <taxon>Chitinophagia</taxon>
        <taxon>Chitinophagales</taxon>
        <taxon>Chitinophagaceae</taxon>
        <taxon>Chitinophaga</taxon>
    </lineage>
</organism>
<dbReference type="Proteomes" id="UP000199045">
    <property type="component" value="Unassembled WGS sequence"/>
</dbReference>
<reference evidence="3" key="1">
    <citation type="submission" date="2016-10" db="EMBL/GenBank/DDBJ databases">
        <authorList>
            <person name="Varghese N."/>
            <person name="Submissions S."/>
        </authorList>
    </citation>
    <scope>NUCLEOTIDE SEQUENCE [LARGE SCALE GENOMIC DNA]</scope>
    <source>
        <strain evidence="3">DSM 527</strain>
    </source>
</reference>
<evidence type="ECO:0000256" key="1">
    <source>
        <dbReference type="SAM" id="Phobius"/>
    </source>
</evidence>
<protein>
    <submittedName>
        <fullName evidence="2">Uncharacterized protein</fullName>
    </submittedName>
</protein>
<keyword evidence="1" id="KW-1133">Transmembrane helix</keyword>
<sequence>MSFADVFILLSAATFLCYGLLIAIRNRQKRRKMKRLLDYFSRLGTKYDLTFSSQEVLRNCIIGLDGIQRKLLVLNGTSSGTLTEYVIDLNQVSNCSVKKQYGRIHVNGLRKRRLEQYLERMTLHFRFLIEKQPADIPFFKQAEDNINKLRELEDKAEKWKVILSKMLPVSLKKSA</sequence>
<feature type="transmembrane region" description="Helical" evidence="1">
    <location>
        <begin position="6"/>
        <end position="24"/>
    </location>
</feature>